<dbReference type="KEGG" id="soe:110798847"/>
<evidence type="ECO:0000313" key="5">
    <source>
        <dbReference type="RefSeq" id="XP_021859740.2"/>
    </source>
</evidence>
<evidence type="ECO:0000256" key="1">
    <source>
        <dbReference type="ARBA" id="ARBA00005711"/>
    </source>
</evidence>
<feature type="region of interest" description="Disordered" evidence="2">
    <location>
        <begin position="81"/>
        <end position="110"/>
    </location>
</feature>
<protein>
    <submittedName>
        <fullName evidence="5">Remorin 4.1</fullName>
    </submittedName>
</protein>
<feature type="region of interest" description="Disordered" evidence="2">
    <location>
        <begin position="1"/>
        <end position="21"/>
    </location>
</feature>
<comment type="similarity">
    <text evidence="1">Belongs to the remorin family.</text>
</comment>
<dbReference type="RefSeq" id="XP_021859740.2">
    <property type="nucleotide sequence ID" value="XM_022004048.2"/>
</dbReference>
<organism evidence="4 5">
    <name type="scientific">Spinacia oleracea</name>
    <name type="common">Spinach</name>
    <dbReference type="NCBI Taxonomy" id="3562"/>
    <lineage>
        <taxon>Eukaryota</taxon>
        <taxon>Viridiplantae</taxon>
        <taxon>Streptophyta</taxon>
        <taxon>Embryophyta</taxon>
        <taxon>Tracheophyta</taxon>
        <taxon>Spermatophyta</taxon>
        <taxon>Magnoliopsida</taxon>
        <taxon>eudicotyledons</taxon>
        <taxon>Gunneridae</taxon>
        <taxon>Pentapetalae</taxon>
        <taxon>Caryophyllales</taxon>
        <taxon>Chenopodiaceae</taxon>
        <taxon>Chenopodioideae</taxon>
        <taxon>Anserineae</taxon>
        <taxon>Spinacia</taxon>
    </lineage>
</organism>
<accession>A0A9R0K6Y4</accession>
<reference evidence="5" key="2">
    <citation type="submission" date="2025-08" db="UniProtKB">
        <authorList>
            <consortium name="RefSeq"/>
        </authorList>
    </citation>
    <scope>IDENTIFICATION</scope>
    <source>
        <tissue evidence="5">Leaf</tissue>
    </source>
</reference>
<feature type="region of interest" description="Disordered" evidence="2">
    <location>
        <begin position="122"/>
        <end position="144"/>
    </location>
</feature>
<name>A0A9R0K6Y4_SPIOL</name>
<evidence type="ECO:0000313" key="4">
    <source>
        <dbReference type="Proteomes" id="UP000813463"/>
    </source>
</evidence>
<reference evidence="4" key="1">
    <citation type="journal article" date="2021" name="Nat. Commun.">
        <title>Genomic analyses provide insights into spinach domestication and the genetic basis of agronomic traits.</title>
        <authorList>
            <person name="Cai X."/>
            <person name="Sun X."/>
            <person name="Xu C."/>
            <person name="Sun H."/>
            <person name="Wang X."/>
            <person name="Ge C."/>
            <person name="Zhang Z."/>
            <person name="Wang Q."/>
            <person name="Fei Z."/>
            <person name="Jiao C."/>
            <person name="Wang Q."/>
        </authorList>
    </citation>
    <scope>NUCLEOTIDE SEQUENCE [LARGE SCALE GENOMIC DNA]</scope>
    <source>
        <strain evidence="4">cv. Varoflay</strain>
    </source>
</reference>
<gene>
    <name evidence="5" type="primary">LOC110798847</name>
</gene>
<feature type="domain" description="Remorin C-terminal" evidence="3">
    <location>
        <begin position="158"/>
        <end position="260"/>
    </location>
</feature>
<dbReference type="Pfam" id="PF03763">
    <property type="entry name" value="Remorin_C"/>
    <property type="match status" value="1"/>
</dbReference>
<proteinExistence type="inferred from homology"/>
<evidence type="ECO:0000256" key="2">
    <source>
        <dbReference type="SAM" id="MobiDB-lite"/>
    </source>
</evidence>
<dbReference type="Proteomes" id="UP000813463">
    <property type="component" value="Chromosome 5"/>
</dbReference>
<sequence length="267" mass="31441">MDQPKKHRRRVSFSDVKQDRPEEYANIRDRMKSESFRRGSSIMKEYNCKESEFAASIAAAAYAIYSLEETRAEFEKRMVESFREDPNTPKTKTRYMEDNNSQDDDNTFEQLPNLGNLMRQLSHKETRDGGDQSSIRRTSTRPIEVAGVEQNGTRRVTTTKADAWEQARLAKINKWYEKMREKIIEWENEKKKKAGIDMERRKAELERLKRINLHHHQNKVVKIEDVAGGAMKQLEEKKRNEEAHTKHQAMKIRSTDKLPVQCLCFEC</sequence>
<dbReference type="InterPro" id="IPR005516">
    <property type="entry name" value="Remorin_C"/>
</dbReference>
<evidence type="ECO:0000259" key="3">
    <source>
        <dbReference type="Pfam" id="PF03763"/>
    </source>
</evidence>
<dbReference type="PANTHER" id="PTHR31471:SF5">
    <property type="entry name" value="GB|AAD39278.1"/>
    <property type="match status" value="1"/>
</dbReference>
<dbReference type="AlphaFoldDB" id="A0A9R0K6Y4"/>
<keyword evidence="4" id="KW-1185">Reference proteome</keyword>
<dbReference type="GeneID" id="110798847"/>
<feature type="compositionally biased region" description="Basic residues" evidence="2">
    <location>
        <begin position="1"/>
        <end position="11"/>
    </location>
</feature>
<dbReference type="PANTHER" id="PTHR31471">
    <property type="entry name" value="OS02G0116800 PROTEIN"/>
    <property type="match status" value="1"/>
</dbReference>
<feature type="compositionally biased region" description="Polar residues" evidence="2">
    <location>
        <begin position="131"/>
        <end position="141"/>
    </location>
</feature>